<dbReference type="EMBL" id="FOMO01000002">
    <property type="protein sequence ID" value="SFD48728.1"/>
    <property type="molecule type" value="Genomic_DNA"/>
</dbReference>
<dbReference type="Proteomes" id="UP000243950">
    <property type="component" value="Unassembled WGS sequence"/>
</dbReference>
<keyword evidence="2" id="KW-1185">Reference proteome</keyword>
<evidence type="ECO:0008006" key="3">
    <source>
        <dbReference type="Google" id="ProtNLM"/>
    </source>
</evidence>
<gene>
    <name evidence="1" type="ORF">SAMN05216372_1028</name>
</gene>
<proteinExistence type="predicted"/>
<accession>A0A1I1SVF6</accession>
<reference evidence="2" key="1">
    <citation type="submission" date="2016-10" db="EMBL/GenBank/DDBJ databases">
        <authorList>
            <person name="Varghese N."/>
            <person name="Submissions S."/>
        </authorList>
    </citation>
    <scope>NUCLEOTIDE SEQUENCE [LARGE SCALE GENOMIC DNA]</scope>
    <source>
        <strain evidence="2">JCM 2783</strain>
    </source>
</reference>
<dbReference type="SUPFAM" id="SSF53448">
    <property type="entry name" value="Nucleotide-diphospho-sugar transferases"/>
    <property type="match status" value="1"/>
</dbReference>
<dbReference type="AlphaFoldDB" id="A0A1I1SVF6"/>
<protein>
    <recommendedName>
        <fullName evidence="3">Glycosyl transferase</fullName>
    </recommendedName>
</protein>
<evidence type="ECO:0000313" key="2">
    <source>
        <dbReference type="Proteomes" id="UP000243950"/>
    </source>
</evidence>
<dbReference type="InterPro" id="IPR029044">
    <property type="entry name" value="Nucleotide-diphossugar_trans"/>
</dbReference>
<sequence>MHNFCTLFDSHYLSRGLAMYESLKKYCSSFHLYIFSFDDDSYNYLVSQSFEYVTVISLSELENPSLLAVKPGRSRAEYCWTCTPQVLKYSLEKFSIERCTYLDADLYFYSDPGVLINEMGDKSVLITEHRYSPRYDQSAISGIYCVQFMTFRNDSLGLHVLNWWVDACLEWCFARCEDGRFGDQKYLDDWLHRFSGVHSLEHVGGGVAPWNVQQYDFLMTPEQKIVACKRATQQQVLLIFYHFHGFKFMGDKYVELGCYEMTAKVKRLIYKPYLKHLLEIESAISNDVRGAGRINSVTPFHPSLVWGLRLLKRKLVGHMNFHSLNKILSL</sequence>
<dbReference type="Gene3D" id="3.90.550.10">
    <property type="entry name" value="Spore Coat Polysaccharide Biosynthesis Protein SpsA, Chain A"/>
    <property type="match status" value="1"/>
</dbReference>
<evidence type="ECO:0000313" key="1">
    <source>
        <dbReference type="EMBL" id="SFD48728.1"/>
    </source>
</evidence>
<organism evidence="1 2">
    <name type="scientific">Pseudomonas straminea</name>
    <dbReference type="NCBI Taxonomy" id="47882"/>
    <lineage>
        <taxon>Bacteria</taxon>
        <taxon>Pseudomonadati</taxon>
        <taxon>Pseudomonadota</taxon>
        <taxon>Gammaproteobacteria</taxon>
        <taxon>Pseudomonadales</taxon>
        <taxon>Pseudomonadaceae</taxon>
        <taxon>Phytopseudomonas</taxon>
    </lineage>
</organism>
<name>A0A1I1SVF6_PSEOC</name>